<dbReference type="FunFam" id="2.130.10.10:FF:000065">
    <property type="entry name" value="WD repeat-containing protein 82"/>
    <property type="match status" value="1"/>
</dbReference>
<dbReference type="Gene3D" id="2.130.10.10">
    <property type="entry name" value="YVTN repeat-like/Quinoprotein amine dehydrogenase"/>
    <property type="match status" value="1"/>
</dbReference>
<dbReference type="GO" id="GO:0006353">
    <property type="term" value="P:DNA-templated transcription termination"/>
    <property type="evidence" value="ECO:0007669"/>
    <property type="project" value="UniProtKB-KW"/>
</dbReference>
<dbReference type="EMBL" id="LN902843">
    <property type="protein sequence ID" value="CDI96940.1"/>
    <property type="molecule type" value="Genomic_DNA"/>
</dbReference>
<evidence type="ECO:0000256" key="1">
    <source>
        <dbReference type="ARBA" id="ARBA00004123"/>
    </source>
</evidence>
<evidence type="ECO:0000313" key="11">
    <source>
        <dbReference type="Proteomes" id="UP000017246"/>
    </source>
</evidence>
<dbReference type="SUPFAM" id="SSF50978">
    <property type="entry name" value="WD40 repeat-like"/>
    <property type="match status" value="1"/>
</dbReference>
<comment type="similarity">
    <text evidence="2">Belongs to the WD repeat SWD2 family.</text>
</comment>
<dbReference type="GO" id="GO:0071027">
    <property type="term" value="P:nuclear RNA surveillance"/>
    <property type="evidence" value="ECO:0007669"/>
    <property type="project" value="UniProtKB-ARBA"/>
</dbReference>
<dbReference type="GO" id="GO:0048188">
    <property type="term" value="C:Set1C/COMPASS complex"/>
    <property type="evidence" value="ECO:0007669"/>
    <property type="project" value="TreeGrafter"/>
</dbReference>
<dbReference type="InterPro" id="IPR036322">
    <property type="entry name" value="WD40_repeat_dom_sf"/>
</dbReference>
<keyword evidence="6" id="KW-0805">Transcription regulation</keyword>
<feature type="repeat" description="WD" evidence="9">
    <location>
        <begin position="17"/>
        <end position="58"/>
    </location>
</feature>
<evidence type="ECO:0000256" key="4">
    <source>
        <dbReference type="ARBA" id="ARBA00022574"/>
    </source>
</evidence>
<reference evidence="10" key="1">
    <citation type="journal article" date="2013" name="Nature">
        <title>The genomes of four tapeworm species reveal adaptations to parasitism.</title>
        <authorList>
            <person name="Tsai I.J."/>
            <person name="Zarowiecki M."/>
            <person name="Holroyd N."/>
            <person name="Garciarrubio A."/>
            <person name="Sanchez-Flores A."/>
            <person name="Brooks K.L."/>
            <person name="Tracey A."/>
            <person name="Bobes R.J."/>
            <person name="Fragoso G."/>
            <person name="Sciutto E."/>
            <person name="Aslett M."/>
            <person name="Beasley H."/>
            <person name="Bennett H.M."/>
            <person name="Cai J."/>
            <person name="Camicia F."/>
            <person name="Clark R."/>
            <person name="Cucher M."/>
            <person name="De Silva N."/>
            <person name="Day T.A."/>
            <person name="Deplazes P."/>
            <person name="Estrada K."/>
            <person name="Fernandez C."/>
            <person name="Holland P.W."/>
            <person name="Hou J."/>
            <person name="Hu S."/>
            <person name="Huckvale T."/>
            <person name="Hung S.S."/>
            <person name="Kamenetzky L."/>
            <person name="Keane J.A."/>
            <person name="Kiss F."/>
            <person name="Koziol U."/>
            <person name="Lambert O."/>
            <person name="Liu K."/>
            <person name="Luo X."/>
            <person name="Luo Y."/>
            <person name="Macchiaroli N."/>
            <person name="Nichol S."/>
            <person name="Paps J."/>
            <person name="Parkinson J."/>
            <person name="Pouchkina-Stantcheva N."/>
            <person name="Riddiford N."/>
            <person name="Rosenzvit M."/>
            <person name="Salinas G."/>
            <person name="Wasmuth J.D."/>
            <person name="Zamanian M."/>
            <person name="Zheng Y."/>
            <person name="Cai X."/>
            <person name="Soberon X."/>
            <person name="Olson P.D."/>
            <person name="Laclette J.P."/>
            <person name="Brehm K."/>
            <person name="Berriman M."/>
            <person name="Garciarrubio A."/>
            <person name="Bobes R.J."/>
            <person name="Fragoso G."/>
            <person name="Sanchez-Flores A."/>
            <person name="Estrada K."/>
            <person name="Cevallos M.A."/>
            <person name="Morett E."/>
            <person name="Gonzalez V."/>
            <person name="Portillo T."/>
            <person name="Ochoa-Leyva A."/>
            <person name="Jose M.V."/>
            <person name="Sciutto E."/>
            <person name="Landa A."/>
            <person name="Jimenez L."/>
            <person name="Valdes V."/>
            <person name="Carrero J.C."/>
            <person name="Larralde C."/>
            <person name="Morales-Montor J."/>
            <person name="Limon-Lason J."/>
            <person name="Soberon X."/>
            <person name="Laclette J.P."/>
        </authorList>
    </citation>
    <scope>NUCLEOTIDE SEQUENCE [LARGE SCALE GENOMIC DNA]</scope>
</reference>
<dbReference type="AlphaFoldDB" id="A0A087VXD0"/>
<evidence type="ECO:0000256" key="5">
    <source>
        <dbReference type="ARBA" id="ARBA00022737"/>
    </source>
</evidence>
<keyword evidence="4 9" id="KW-0853">WD repeat</keyword>
<dbReference type="PROSITE" id="PS50294">
    <property type="entry name" value="WD_REPEATS_REGION"/>
    <property type="match status" value="1"/>
</dbReference>
<dbReference type="PANTHER" id="PTHR19861">
    <property type="entry name" value="WD40 REPEAT PROTEIN SWD2"/>
    <property type="match status" value="1"/>
</dbReference>
<gene>
    <name evidence="10" type="ORF">EmuJ_000067200</name>
</gene>
<dbReference type="STRING" id="6211.A0A087VXD0"/>
<dbReference type="PROSITE" id="PS50082">
    <property type="entry name" value="WD_REPEATS_2"/>
    <property type="match status" value="2"/>
</dbReference>
<keyword evidence="8" id="KW-0539">Nucleus</keyword>
<accession>A0A087VXD0</accession>
<evidence type="ECO:0000256" key="8">
    <source>
        <dbReference type="ARBA" id="ARBA00023242"/>
    </source>
</evidence>
<organism evidence="10 11">
    <name type="scientific">Echinococcus multilocularis</name>
    <name type="common">Fox tapeworm</name>
    <dbReference type="NCBI Taxonomy" id="6211"/>
    <lineage>
        <taxon>Eukaryota</taxon>
        <taxon>Metazoa</taxon>
        <taxon>Spiralia</taxon>
        <taxon>Lophotrochozoa</taxon>
        <taxon>Platyhelminthes</taxon>
        <taxon>Cestoda</taxon>
        <taxon>Eucestoda</taxon>
        <taxon>Cyclophyllidea</taxon>
        <taxon>Taeniidae</taxon>
        <taxon>Echinococcus</taxon>
    </lineage>
</organism>
<evidence type="ECO:0000313" key="10">
    <source>
        <dbReference type="EMBL" id="CDI96940.1"/>
    </source>
</evidence>
<dbReference type="Proteomes" id="UP000017246">
    <property type="component" value="Unassembled WGS sequence"/>
</dbReference>
<evidence type="ECO:0000256" key="6">
    <source>
        <dbReference type="ARBA" id="ARBA00023015"/>
    </source>
</evidence>
<evidence type="ECO:0000256" key="3">
    <source>
        <dbReference type="ARBA" id="ARBA00022472"/>
    </source>
</evidence>
<name>A0A087VXD0_ECHMU</name>
<protein>
    <submittedName>
        <fullName evidence="10">WD repeat containing protein 82</fullName>
    </submittedName>
</protein>
<proteinExistence type="inferred from homology"/>
<evidence type="ECO:0000256" key="9">
    <source>
        <dbReference type="PROSITE-ProRule" id="PRU00221"/>
    </source>
</evidence>
<keyword evidence="3" id="KW-0806">Transcription termination</keyword>
<keyword evidence="11" id="KW-1185">Reference proteome</keyword>
<dbReference type="OMA" id="HNEGYIR"/>
<comment type="subcellular location">
    <subcellularLocation>
        <location evidence="1">Nucleus</location>
    </subcellularLocation>
</comment>
<dbReference type="PANTHER" id="PTHR19861:SF0">
    <property type="entry name" value="WD REPEAT-CONTAINING PROTEIN 82"/>
    <property type="match status" value="1"/>
</dbReference>
<dbReference type="SMART" id="SM00320">
    <property type="entry name" value="WD40"/>
    <property type="match status" value="6"/>
</dbReference>
<dbReference type="InterPro" id="IPR015943">
    <property type="entry name" value="WD40/YVTN_repeat-like_dom_sf"/>
</dbReference>
<dbReference type="InterPro" id="IPR037867">
    <property type="entry name" value="Swd2/WDR82"/>
</dbReference>
<feature type="repeat" description="WD" evidence="9">
    <location>
        <begin position="103"/>
        <end position="144"/>
    </location>
</feature>
<keyword evidence="7" id="KW-0804">Transcription</keyword>
<sequence>MKLTISEVKTFRPVKYFKENCDKINSLSYTDNGEAIISSSDDDQMIMYDCNSGTPKRTINSKKYGVNLIQFTHSPTTAIHASTKIDDTIRYLSLHDNKYIRYFQSHVKRVVSLCMSPIDDTFLSGALDGTVRLWDLRSQNCHGVMHVPGRPTAAFDPDGLIFAAGINSECLKLYDLRSFDKGPFATFKLTTVEAQGIEWTSLKFSPDGKTILICTNGNFLRLVDAFSGVHLHTLTVANNTERQTLDACFTPTSQFVISTAPDAFLQVWSVETGGRVAALPSFEAASQMTGPSGVLNCVAFNPRFAMLATGSVQTSFWLPNVDAE</sequence>
<dbReference type="GO" id="GO:0032785">
    <property type="term" value="P:negative regulation of DNA-templated transcription, elongation"/>
    <property type="evidence" value="ECO:0007669"/>
    <property type="project" value="UniProtKB-ARBA"/>
</dbReference>
<keyword evidence="5" id="KW-0677">Repeat</keyword>
<evidence type="ECO:0000256" key="7">
    <source>
        <dbReference type="ARBA" id="ARBA00023163"/>
    </source>
</evidence>
<dbReference type="OrthoDB" id="27537at2759"/>
<dbReference type="eggNOG" id="KOG1446">
    <property type="taxonomic scope" value="Eukaryota"/>
</dbReference>
<dbReference type="Pfam" id="PF00400">
    <property type="entry name" value="WD40"/>
    <property type="match status" value="2"/>
</dbReference>
<evidence type="ECO:0000256" key="2">
    <source>
        <dbReference type="ARBA" id="ARBA00005616"/>
    </source>
</evidence>
<dbReference type="InterPro" id="IPR001680">
    <property type="entry name" value="WD40_rpt"/>
</dbReference>
<reference evidence="10" key="2">
    <citation type="submission" date="2015-11" db="EMBL/GenBank/DDBJ databases">
        <authorList>
            <person name="Zhang Y."/>
            <person name="Guo Z."/>
        </authorList>
    </citation>
    <scope>NUCLEOTIDE SEQUENCE</scope>
</reference>
<dbReference type="GO" id="GO:0003682">
    <property type="term" value="F:chromatin binding"/>
    <property type="evidence" value="ECO:0007669"/>
    <property type="project" value="TreeGrafter"/>
</dbReference>